<dbReference type="SUPFAM" id="SSF56935">
    <property type="entry name" value="Porins"/>
    <property type="match status" value="1"/>
</dbReference>
<comment type="caution">
    <text evidence="1">The sequence shown here is derived from an EMBL/GenBank/DDBJ whole genome shotgun (WGS) entry which is preliminary data.</text>
</comment>
<accession>A0A644ZLH3</accession>
<name>A0A644ZLH3_9ZZZZ</name>
<proteinExistence type="predicted"/>
<sequence length="220" mass="24974">MPIGAIYGYVEDGFYDNEAEVREDPTYASANANVVKSMIGEIKYRPGLHVIGDTNPDYTFGITNNFAWNNFTFSFFLQGVMGNDIFNGNLMNVTLYNTTNIPVAVYESRWTPETTETAKWPKATNQAKRTWLISNRYVEDGSYLRLKNINLGYTFKKISFLKEINSIHVNASASNLLTLTSYSWYDPDVNAFGNDPARRGVDVYSYPTSRTFSFGVKVQF</sequence>
<dbReference type="EMBL" id="VSSQ01009281">
    <property type="protein sequence ID" value="MPM41198.1"/>
    <property type="molecule type" value="Genomic_DNA"/>
</dbReference>
<reference evidence="1" key="1">
    <citation type="submission" date="2019-08" db="EMBL/GenBank/DDBJ databases">
        <authorList>
            <person name="Kucharzyk K."/>
            <person name="Murdoch R.W."/>
            <person name="Higgins S."/>
            <person name="Loffler F."/>
        </authorList>
    </citation>
    <scope>NUCLEOTIDE SEQUENCE</scope>
</reference>
<protein>
    <recommendedName>
        <fullName evidence="2">TonB-dependent receptor SusC</fullName>
    </recommendedName>
</protein>
<gene>
    <name evidence="1" type="ORF">SDC9_87848</name>
</gene>
<evidence type="ECO:0008006" key="2">
    <source>
        <dbReference type="Google" id="ProtNLM"/>
    </source>
</evidence>
<dbReference type="AlphaFoldDB" id="A0A644ZLH3"/>
<evidence type="ECO:0000313" key="1">
    <source>
        <dbReference type="EMBL" id="MPM41198.1"/>
    </source>
</evidence>
<organism evidence="1">
    <name type="scientific">bioreactor metagenome</name>
    <dbReference type="NCBI Taxonomy" id="1076179"/>
    <lineage>
        <taxon>unclassified sequences</taxon>
        <taxon>metagenomes</taxon>
        <taxon>ecological metagenomes</taxon>
    </lineage>
</organism>